<evidence type="ECO:0000313" key="1">
    <source>
        <dbReference type="EMBL" id="OMP10303.1"/>
    </source>
</evidence>
<proteinExistence type="predicted"/>
<accession>A0A1R3KT89</accession>
<sequence length="104" mass="11995">MEKFQRQNYYNGSKDPNKLMTMKASVLYFRIEEKTVDMPLGSDVFRVPTIRESRDCFMRVLGRVALVAKVMSLEAFKNPNAWAGLHELQNYMASSMLALHSSKE</sequence>
<gene>
    <name evidence="1" type="ORF">COLO4_04634</name>
</gene>
<dbReference type="EMBL" id="AWUE01011940">
    <property type="protein sequence ID" value="OMP10303.1"/>
    <property type="molecule type" value="Genomic_DNA"/>
</dbReference>
<name>A0A1R3KT89_9ROSI</name>
<dbReference type="Proteomes" id="UP000187203">
    <property type="component" value="Unassembled WGS sequence"/>
</dbReference>
<protein>
    <submittedName>
        <fullName evidence="1">Purple acid phosphatase 2 isoform 3</fullName>
    </submittedName>
</protein>
<dbReference type="AlphaFoldDB" id="A0A1R3KT89"/>
<comment type="caution">
    <text evidence="1">The sequence shown here is derived from an EMBL/GenBank/DDBJ whole genome shotgun (WGS) entry which is preliminary data.</text>
</comment>
<reference evidence="2" key="1">
    <citation type="submission" date="2013-09" db="EMBL/GenBank/DDBJ databases">
        <title>Corchorus olitorius genome sequencing.</title>
        <authorList>
            <person name="Alam M."/>
            <person name="Haque M.S."/>
            <person name="Islam M.S."/>
            <person name="Emdad E.M."/>
            <person name="Islam M.M."/>
            <person name="Ahmed B."/>
            <person name="Halim A."/>
            <person name="Hossen Q.M.M."/>
            <person name="Hossain M.Z."/>
            <person name="Ahmed R."/>
            <person name="Khan M.M."/>
            <person name="Islam R."/>
            <person name="Rashid M.M."/>
            <person name="Khan S.A."/>
            <person name="Rahman M.S."/>
            <person name="Alam M."/>
            <person name="Yahiya A.S."/>
            <person name="Khan M.S."/>
            <person name="Azam M.S."/>
            <person name="Haque T."/>
            <person name="Lashkar M.Z.H."/>
            <person name="Akhand A.I."/>
            <person name="Morshed G."/>
            <person name="Roy S."/>
            <person name="Uddin K.S."/>
            <person name="Rabeya T."/>
            <person name="Hossain A.S."/>
            <person name="Chowdhury A."/>
            <person name="Snigdha A.R."/>
            <person name="Mortoza M.S."/>
            <person name="Matin S.A."/>
            <person name="Hoque S.M.E."/>
            <person name="Islam M.K."/>
            <person name="Roy D.K."/>
            <person name="Haider R."/>
            <person name="Moosa M.M."/>
            <person name="Elias S.M."/>
            <person name="Hasan A.M."/>
            <person name="Jahan S."/>
            <person name="Shafiuddin M."/>
            <person name="Mahmood N."/>
            <person name="Shommy N.S."/>
        </authorList>
    </citation>
    <scope>NUCLEOTIDE SEQUENCE [LARGE SCALE GENOMIC DNA]</scope>
    <source>
        <strain evidence="2">cv. O-4</strain>
    </source>
</reference>
<organism evidence="1 2">
    <name type="scientific">Corchorus olitorius</name>
    <dbReference type="NCBI Taxonomy" id="93759"/>
    <lineage>
        <taxon>Eukaryota</taxon>
        <taxon>Viridiplantae</taxon>
        <taxon>Streptophyta</taxon>
        <taxon>Embryophyta</taxon>
        <taxon>Tracheophyta</taxon>
        <taxon>Spermatophyta</taxon>
        <taxon>Magnoliopsida</taxon>
        <taxon>eudicotyledons</taxon>
        <taxon>Gunneridae</taxon>
        <taxon>Pentapetalae</taxon>
        <taxon>rosids</taxon>
        <taxon>malvids</taxon>
        <taxon>Malvales</taxon>
        <taxon>Malvaceae</taxon>
        <taxon>Grewioideae</taxon>
        <taxon>Apeibeae</taxon>
        <taxon>Corchorus</taxon>
    </lineage>
</organism>
<keyword evidence="2" id="KW-1185">Reference proteome</keyword>
<evidence type="ECO:0000313" key="2">
    <source>
        <dbReference type="Proteomes" id="UP000187203"/>
    </source>
</evidence>